<dbReference type="AlphaFoldDB" id="A0A9P5NSH2"/>
<evidence type="ECO:0000313" key="3">
    <source>
        <dbReference type="Proteomes" id="UP000724874"/>
    </source>
</evidence>
<feature type="compositionally biased region" description="Basic and acidic residues" evidence="1">
    <location>
        <begin position="300"/>
        <end position="310"/>
    </location>
</feature>
<sequence length="325" mass="36008">MSTTRQLNSTAPYTPWLGHIPDLQYTWIDVPEHLDLGSLDPLAVEIFGRDGETRAAEESIDCYNSSSAANQLPAVADSASSSDIDDDEHAYDNNENFERLLRECIEPEYHLTGSPSSAPLSTTSALDLNQDTKNDAKGFHEVEDASAPSSIRTPSTDEAHTQQTQSLHPQEHGPRFMAMLNDCPALHNGEPGPPYKLTSDQLSWLQPEKGPATIVPSAPSLLQFLVEFFQSRVQAQLEGNKLAPSSTKKKAKKTHGHNSGPSATQGAQAPRRRFKQIFVDPSIPKPKRSETWNICTGQSNRRELLNDDERRELIKKQKEARKSSQ</sequence>
<evidence type="ECO:0000256" key="1">
    <source>
        <dbReference type="SAM" id="MobiDB-lite"/>
    </source>
</evidence>
<protein>
    <submittedName>
        <fullName evidence="2">Uncharacterized protein</fullName>
    </submittedName>
</protein>
<accession>A0A9P5NSH2</accession>
<gene>
    <name evidence="2" type="ORF">CPB84DRAFT_1774079</name>
</gene>
<keyword evidence="3" id="KW-1185">Reference proteome</keyword>
<feature type="compositionally biased region" description="Basic residues" evidence="1">
    <location>
        <begin position="247"/>
        <end position="256"/>
    </location>
</feature>
<comment type="caution">
    <text evidence="2">The sequence shown here is derived from an EMBL/GenBank/DDBJ whole genome shotgun (WGS) entry which is preliminary data.</text>
</comment>
<organism evidence="2 3">
    <name type="scientific">Gymnopilus junonius</name>
    <name type="common">Spectacular rustgill mushroom</name>
    <name type="synonym">Gymnopilus spectabilis subsp. junonius</name>
    <dbReference type="NCBI Taxonomy" id="109634"/>
    <lineage>
        <taxon>Eukaryota</taxon>
        <taxon>Fungi</taxon>
        <taxon>Dikarya</taxon>
        <taxon>Basidiomycota</taxon>
        <taxon>Agaricomycotina</taxon>
        <taxon>Agaricomycetes</taxon>
        <taxon>Agaricomycetidae</taxon>
        <taxon>Agaricales</taxon>
        <taxon>Agaricineae</taxon>
        <taxon>Hymenogastraceae</taxon>
        <taxon>Gymnopilus</taxon>
    </lineage>
</organism>
<dbReference type="Proteomes" id="UP000724874">
    <property type="component" value="Unassembled WGS sequence"/>
</dbReference>
<proteinExistence type="predicted"/>
<reference evidence="2" key="1">
    <citation type="submission" date="2020-11" db="EMBL/GenBank/DDBJ databases">
        <authorList>
            <consortium name="DOE Joint Genome Institute"/>
            <person name="Ahrendt S."/>
            <person name="Riley R."/>
            <person name="Andreopoulos W."/>
            <person name="LaButti K."/>
            <person name="Pangilinan J."/>
            <person name="Ruiz-duenas F.J."/>
            <person name="Barrasa J.M."/>
            <person name="Sanchez-Garcia M."/>
            <person name="Camarero S."/>
            <person name="Miyauchi S."/>
            <person name="Serrano A."/>
            <person name="Linde D."/>
            <person name="Babiker R."/>
            <person name="Drula E."/>
            <person name="Ayuso-Fernandez I."/>
            <person name="Pacheco R."/>
            <person name="Padilla G."/>
            <person name="Ferreira P."/>
            <person name="Barriuso J."/>
            <person name="Kellner H."/>
            <person name="Castanera R."/>
            <person name="Alfaro M."/>
            <person name="Ramirez L."/>
            <person name="Pisabarro A.G."/>
            <person name="Kuo A."/>
            <person name="Tritt A."/>
            <person name="Lipzen A."/>
            <person name="He G."/>
            <person name="Yan M."/>
            <person name="Ng V."/>
            <person name="Cullen D."/>
            <person name="Martin F."/>
            <person name="Rosso M.-N."/>
            <person name="Henrissat B."/>
            <person name="Hibbett D."/>
            <person name="Martinez A.T."/>
            <person name="Grigoriev I.V."/>
        </authorList>
    </citation>
    <scope>NUCLEOTIDE SEQUENCE</scope>
    <source>
        <strain evidence="2">AH 44721</strain>
    </source>
</reference>
<feature type="region of interest" description="Disordered" evidence="1">
    <location>
        <begin position="143"/>
        <end position="171"/>
    </location>
</feature>
<feature type="compositionally biased region" description="Polar residues" evidence="1">
    <location>
        <begin position="257"/>
        <end position="267"/>
    </location>
</feature>
<evidence type="ECO:0000313" key="2">
    <source>
        <dbReference type="EMBL" id="KAF8903748.1"/>
    </source>
</evidence>
<feature type="region of interest" description="Disordered" evidence="1">
    <location>
        <begin position="239"/>
        <end position="310"/>
    </location>
</feature>
<name>A0A9P5NSH2_GYMJU</name>
<dbReference type="EMBL" id="JADNYJ010000029">
    <property type="protein sequence ID" value="KAF8903748.1"/>
    <property type="molecule type" value="Genomic_DNA"/>
</dbReference>